<keyword evidence="5" id="KW-0963">Cytoplasm</keyword>
<dbReference type="GO" id="GO:0005737">
    <property type="term" value="C:cytoplasm"/>
    <property type="evidence" value="ECO:0007669"/>
    <property type="project" value="UniProtKB-SubCell"/>
</dbReference>
<dbReference type="SUPFAM" id="SSF55681">
    <property type="entry name" value="Class II aaRS and biotin synthetases"/>
    <property type="match status" value="1"/>
</dbReference>
<evidence type="ECO:0000256" key="5">
    <source>
        <dbReference type="ARBA" id="ARBA00022490"/>
    </source>
</evidence>
<dbReference type="GO" id="GO:0006434">
    <property type="term" value="P:seryl-tRNA aminoacylation"/>
    <property type="evidence" value="ECO:0007669"/>
    <property type="project" value="InterPro"/>
</dbReference>
<comment type="catalytic activity">
    <reaction evidence="14">
        <text>tRNA(Ser) + L-serine + ATP = L-seryl-tRNA(Ser) + AMP + diphosphate + H(+)</text>
        <dbReference type="Rhea" id="RHEA:12292"/>
        <dbReference type="Rhea" id="RHEA-COMP:9669"/>
        <dbReference type="Rhea" id="RHEA-COMP:9703"/>
        <dbReference type="ChEBI" id="CHEBI:15378"/>
        <dbReference type="ChEBI" id="CHEBI:30616"/>
        <dbReference type="ChEBI" id="CHEBI:33019"/>
        <dbReference type="ChEBI" id="CHEBI:33384"/>
        <dbReference type="ChEBI" id="CHEBI:78442"/>
        <dbReference type="ChEBI" id="CHEBI:78533"/>
        <dbReference type="ChEBI" id="CHEBI:456215"/>
        <dbReference type="EC" id="6.1.1.11"/>
    </reaction>
</comment>
<evidence type="ECO:0000256" key="7">
    <source>
        <dbReference type="ARBA" id="ARBA00022741"/>
    </source>
</evidence>
<keyword evidence="6 16" id="KW-0436">Ligase</keyword>
<dbReference type="InterPro" id="IPR002314">
    <property type="entry name" value="aa-tRNA-synt_IIb"/>
</dbReference>
<evidence type="ECO:0000256" key="14">
    <source>
        <dbReference type="ARBA" id="ARBA00048823"/>
    </source>
</evidence>
<keyword evidence="8" id="KW-0067">ATP-binding</keyword>
<comment type="subcellular location">
    <subcellularLocation>
        <location evidence="1">Cytoplasm</location>
    </subcellularLocation>
</comment>
<dbReference type="Pfam" id="PF01927">
    <property type="entry name" value="Mut7-C"/>
    <property type="match status" value="1"/>
</dbReference>
<sequence length="288" mass="33385">MLPEEKLPLRYVAYTACFRREAGSYGRGTRGLKRVHQFNKVELFSFAHPERSYQELEFLLNEAEEVIKSLGLRYRVVLLPIHELGFAAAKTYDIEVWAPVSKEWLEVSSVSNCEAFQARRAKIKFRTKHRTDYVHTLNASGVATPRTFIAILETYQNPDGSLTVPEVLRMLKMALEEGRVILTRSHKLPHHPSIFVIKSQDWRDQLDEVKKAFPLDINPFTRCSICNTKLVEVSKPEVRGKVPYHVYEVHDEFAYCPGCGRYYWKGTHYENIKKMLGIEDANNRTPHN</sequence>
<evidence type="ECO:0000256" key="9">
    <source>
        <dbReference type="ARBA" id="ARBA00022917"/>
    </source>
</evidence>
<evidence type="ECO:0000256" key="11">
    <source>
        <dbReference type="ARBA" id="ARBA00031113"/>
    </source>
</evidence>
<feature type="domain" description="Aminoacyl-transfer RNA synthetases class-II family profile" evidence="15">
    <location>
        <begin position="1"/>
        <end position="165"/>
    </location>
</feature>
<dbReference type="AlphaFoldDB" id="A0A257LU93"/>
<dbReference type="InterPro" id="IPR045864">
    <property type="entry name" value="aa-tRNA-synth_II/BPL/LPL"/>
</dbReference>
<evidence type="ECO:0000256" key="8">
    <source>
        <dbReference type="ARBA" id="ARBA00022840"/>
    </source>
</evidence>
<dbReference type="InterPro" id="IPR002317">
    <property type="entry name" value="Ser-tRNA-ligase_type_1"/>
</dbReference>
<name>A0A257LU93_UNCW3</name>
<reference evidence="17" key="1">
    <citation type="submission" date="2017-07" db="EMBL/GenBank/DDBJ databases">
        <title>Novel pathways for hydrocarbon cycling and metabolic interdependencies in hydrothermal sediment communities.</title>
        <authorList>
            <person name="Dombrowski N."/>
            <person name="Seitz K."/>
            <person name="Teske A."/>
            <person name="Baker B."/>
        </authorList>
    </citation>
    <scope>NUCLEOTIDE SEQUENCE [LARGE SCALE GENOMIC DNA]</scope>
</reference>
<comment type="catalytic activity">
    <reaction evidence="13">
        <text>tRNA(Sec) + L-serine + ATP = L-seryl-tRNA(Sec) + AMP + diphosphate + H(+)</text>
        <dbReference type="Rhea" id="RHEA:42580"/>
        <dbReference type="Rhea" id="RHEA-COMP:9742"/>
        <dbReference type="Rhea" id="RHEA-COMP:10128"/>
        <dbReference type="ChEBI" id="CHEBI:15378"/>
        <dbReference type="ChEBI" id="CHEBI:30616"/>
        <dbReference type="ChEBI" id="CHEBI:33019"/>
        <dbReference type="ChEBI" id="CHEBI:33384"/>
        <dbReference type="ChEBI" id="CHEBI:78442"/>
        <dbReference type="ChEBI" id="CHEBI:78533"/>
        <dbReference type="ChEBI" id="CHEBI:456215"/>
        <dbReference type="EC" id="6.1.1.11"/>
    </reaction>
</comment>
<evidence type="ECO:0000313" key="17">
    <source>
        <dbReference type="Proteomes" id="UP000216312"/>
    </source>
</evidence>
<evidence type="ECO:0000256" key="1">
    <source>
        <dbReference type="ARBA" id="ARBA00004496"/>
    </source>
</evidence>
<protein>
    <recommendedName>
        <fullName evidence="4">serine--tRNA ligase</fullName>
        <ecNumber evidence="4">6.1.1.11</ecNumber>
    </recommendedName>
    <alternativeName>
        <fullName evidence="11">Seryl-tRNA synthetase</fullName>
    </alternativeName>
    <alternativeName>
        <fullName evidence="12">Seryl-tRNA(Ser/Sec) synthetase</fullName>
    </alternativeName>
</protein>
<dbReference type="InterPro" id="IPR002782">
    <property type="entry name" value="Mut7-C_RNAse_dom"/>
</dbReference>
<comment type="similarity">
    <text evidence="3">Belongs to the class-II aminoacyl-tRNA synthetase family. Type-1 seryl-tRNA synthetase subfamily.</text>
</comment>
<organism evidence="16 17">
    <name type="scientific">candidate division WOR-3 bacterium 4484_18</name>
    <dbReference type="NCBI Taxonomy" id="2020626"/>
    <lineage>
        <taxon>Bacteria</taxon>
        <taxon>Bacteria division WOR-3</taxon>
    </lineage>
</organism>
<keyword evidence="10" id="KW-0030">Aminoacyl-tRNA synthetase</keyword>
<evidence type="ECO:0000313" key="16">
    <source>
        <dbReference type="EMBL" id="OYV03248.1"/>
    </source>
</evidence>
<evidence type="ECO:0000259" key="15">
    <source>
        <dbReference type="PROSITE" id="PS50862"/>
    </source>
</evidence>
<keyword evidence="9" id="KW-0648">Protein biosynthesis</keyword>
<proteinExistence type="inferred from homology"/>
<dbReference type="PANTHER" id="PTHR43697:SF1">
    <property type="entry name" value="SERINE--TRNA LIGASE"/>
    <property type="match status" value="1"/>
</dbReference>
<dbReference type="EMBL" id="NMUJ01000014">
    <property type="protein sequence ID" value="OYV03248.1"/>
    <property type="molecule type" value="Genomic_DNA"/>
</dbReference>
<dbReference type="Proteomes" id="UP000216312">
    <property type="component" value="Unassembled WGS sequence"/>
</dbReference>
<evidence type="ECO:0000256" key="6">
    <source>
        <dbReference type="ARBA" id="ARBA00022598"/>
    </source>
</evidence>
<evidence type="ECO:0000256" key="13">
    <source>
        <dbReference type="ARBA" id="ARBA00047929"/>
    </source>
</evidence>
<dbReference type="PANTHER" id="PTHR43697">
    <property type="entry name" value="SERYL-TRNA SYNTHETASE"/>
    <property type="match status" value="1"/>
</dbReference>
<dbReference type="InterPro" id="IPR006195">
    <property type="entry name" value="aa-tRNA-synth_II"/>
</dbReference>
<accession>A0A257LU93</accession>
<dbReference type="GO" id="GO:0004828">
    <property type="term" value="F:serine-tRNA ligase activity"/>
    <property type="evidence" value="ECO:0007669"/>
    <property type="project" value="UniProtKB-EC"/>
</dbReference>
<dbReference type="Pfam" id="PF00587">
    <property type="entry name" value="tRNA-synt_2b"/>
    <property type="match status" value="1"/>
</dbReference>
<dbReference type="PRINTS" id="PR00981">
    <property type="entry name" value="TRNASYNTHSER"/>
</dbReference>
<keyword evidence="7" id="KW-0547">Nucleotide-binding</keyword>
<dbReference type="Gene3D" id="3.30.930.10">
    <property type="entry name" value="Bira Bifunctional Protein, Domain 2"/>
    <property type="match status" value="1"/>
</dbReference>
<comment type="caution">
    <text evidence="16">The sequence shown here is derived from an EMBL/GenBank/DDBJ whole genome shotgun (WGS) entry which is preliminary data.</text>
</comment>
<dbReference type="EC" id="6.1.1.11" evidence="4"/>
<evidence type="ECO:0000256" key="12">
    <source>
        <dbReference type="ARBA" id="ARBA00033352"/>
    </source>
</evidence>
<evidence type="ECO:0000256" key="3">
    <source>
        <dbReference type="ARBA" id="ARBA00010728"/>
    </source>
</evidence>
<evidence type="ECO:0000256" key="2">
    <source>
        <dbReference type="ARBA" id="ARBA00005045"/>
    </source>
</evidence>
<dbReference type="GO" id="GO:0005524">
    <property type="term" value="F:ATP binding"/>
    <property type="evidence" value="ECO:0007669"/>
    <property type="project" value="UniProtKB-KW"/>
</dbReference>
<gene>
    <name evidence="16" type="ORF">CGW93_01765</name>
</gene>
<dbReference type="PROSITE" id="PS50862">
    <property type="entry name" value="AA_TRNA_LIGASE_II"/>
    <property type="match status" value="1"/>
</dbReference>
<comment type="pathway">
    <text evidence="2">Aminoacyl-tRNA biosynthesis; selenocysteinyl-tRNA(Sec) biosynthesis; L-seryl-tRNA(Sec) from L-serine and tRNA(Sec): step 1/1.</text>
</comment>
<evidence type="ECO:0000256" key="10">
    <source>
        <dbReference type="ARBA" id="ARBA00023146"/>
    </source>
</evidence>
<evidence type="ECO:0000256" key="4">
    <source>
        <dbReference type="ARBA" id="ARBA00012840"/>
    </source>
</evidence>